<dbReference type="InterPro" id="IPR036390">
    <property type="entry name" value="WH_DNA-bd_sf"/>
</dbReference>
<dbReference type="EMBL" id="BX571659">
    <property type="protein sequence ID" value="CAE09948.1"/>
    <property type="molecule type" value="Genomic_DNA"/>
</dbReference>
<dbReference type="Gene3D" id="1.10.10.10">
    <property type="entry name" value="Winged helix-like DNA-binding domain superfamily/Winged helix DNA-binding domain"/>
    <property type="match status" value="1"/>
</dbReference>
<feature type="domain" description="HTH lysR-type" evidence="1">
    <location>
        <begin position="24"/>
        <end position="83"/>
    </location>
</feature>
<dbReference type="SUPFAM" id="SSF46785">
    <property type="entry name" value="Winged helix' DNA-binding domain"/>
    <property type="match status" value="1"/>
</dbReference>
<accession>Q7MS30</accession>
<dbReference type="HOGENOM" id="CLU_125440_2_2_7"/>
<dbReference type="AlphaFoldDB" id="Q7MS30"/>
<dbReference type="RefSeq" id="WP_011138745.1">
    <property type="nucleotide sequence ID" value="NC_005090.1"/>
</dbReference>
<dbReference type="InterPro" id="IPR051815">
    <property type="entry name" value="Molybdate_resp_trans_reg"/>
</dbReference>
<gene>
    <name evidence="2" type="ordered locus">WS0837</name>
</gene>
<dbReference type="InterPro" id="IPR000847">
    <property type="entry name" value="LysR_HTH_N"/>
</dbReference>
<dbReference type="Pfam" id="PF00126">
    <property type="entry name" value="HTH_1"/>
    <property type="match status" value="1"/>
</dbReference>
<proteinExistence type="predicted"/>
<dbReference type="PANTHER" id="PTHR30432:SF1">
    <property type="entry name" value="DNA-BINDING TRANSCRIPTIONAL DUAL REGULATOR MODE"/>
    <property type="match status" value="1"/>
</dbReference>
<sequence>MRAKIKVWIENDKGEILFGEGKTKLLEMIEELGSISKAAQECGIDYKKAWNHVKLIEEKIKDPIIVRKKGGKDGGGSTLTPKGKELIEAYKNMREEMLRLCDEKYSEHFIIEGEPIVLPSEEKS</sequence>
<keyword evidence="3" id="KW-1185">Reference proteome</keyword>
<evidence type="ECO:0000313" key="2">
    <source>
        <dbReference type="EMBL" id="CAE09948.1"/>
    </source>
</evidence>
<evidence type="ECO:0000313" key="3">
    <source>
        <dbReference type="Proteomes" id="UP000000422"/>
    </source>
</evidence>
<dbReference type="GO" id="GO:0003700">
    <property type="term" value="F:DNA-binding transcription factor activity"/>
    <property type="evidence" value="ECO:0007669"/>
    <property type="project" value="InterPro"/>
</dbReference>
<organism evidence="3">
    <name type="scientific">Wolinella succinogenes (strain ATCC 29543 / DSM 1740 / CCUG 13145 / JCM 31913 / LMG 7466 / NCTC 11488 / FDC 602W)</name>
    <name type="common">Vibrio succinogenes</name>
    <dbReference type="NCBI Taxonomy" id="273121"/>
    <lineage>
        <taxon>Bacteria</taxon>
        <taxon>Pseudomonadati</taxon>
        <taxon>Campylobacterota</taxon>
        <taxon>Epsilonproteobacteria</taxon>
        <taxon>Campylobacterales</taxon>
        <taxon>Helicobacteraceae</taxon>
        <taxon>Wolinella</taxon>
    </lineage>
</organism>
<dbReference type="PANTHER" id="PTHR30432">
    <property type="entry name" value="TRANSCRIPTIONAL REGULATOR MODE"/>
    <property type="match status" value="1"/>
</dbReference>
<dbReference type="KEGG" id="wsu:WS0837"/>
<dbReference type="STRING" id="273121.WS0837"/>
<protein>
    <recommendedName>
        <fullName evidence="1">HTH lysR-type domain-containing protein</fullName>
    </recommendedName>
</protein>
<dbReference type="eggNOG" id="COG2005">
    <property type="taxonomic scope" value="Bacteria"/>
</dbReference>
<dbReference type="InterPro" id="IPR036388">
    <property type="entry name" value="WH-like_DNA-bd_sf"/>
</dbReference>
<dbReference type="Proteomes" id="UP000000422">
    <property type="component" value="Chromosome"/>
</dbReference>
<evidence type="ECO:0000259" key="1">
    <source>
        <dbReference type="Pfam" id="PF00126"/>
    </source>
</evidence>
<reference evidence="2 3" key="1">
    <citation type="journal article" date="2003" name="Proc. Natl. Acad. Sci. U.S.A.">
        <title>Complete genome sequence and analysis of Wolinella succinogenes.</title>
        <authorList>
            <person name="Baar C."/>
            <person name="Eppinger M."/>
            <person name="Raddatz G."/>
            <person name="Simon JM."/>
            <person name="Lanz C."/>
            <person name="Klimmek O."/>
            <person name="Nandakumar R."/>
            <person name="Gross R."/>
            <person name="Rosinus A."/>
            <person name="Keller H."/>
            <person name="Jagtap P."/>
            <person name="Linke B."/>
            <person name="Meyer F."/>
            <person name="Lederer H."/>
            <person name="Schuster S.C."/>
        </authorList>
    </citation>
    <scope>NUCLEOTIDE SEQUENCE [LARGE SCALE GENOMIC DNA]</scope>
    <source>
        <strain evidence="3">ATCC 29543 / DSM 1740 / CCUG 13145 / JCM 31913 / LMG 7466 / NCTC 11488 / FDC 602W</strain>
    </source>
</reference>
<name>Q7MS30_WOLSU</name>